<organism evidence="1">
    <name type="scientific">Anguilla anguilla</name>
    <name type="common">European freshwater eel</name>
    <name type="synonym">Muraena anguilla</name>
    <dbReference type="NCBI Taxonomy" id="7936"/>
    <lineage>
        <taxon>Eukaryota</taxon>
        <taxon>Metazoa</taxon>
        <taxon>Chordata</taxon>
        <taxon>Craniata</taxon>
        <taxon>Vertebrata</taxon>
        <taxon>Euteleostomi</taxon>
        <taxon>Actinopterygii</taxon>
        <taxon>Neopterygii</taxon>
        <taxon>Teleostei</taxon>
        <taxon>Anguilliformes</taxon>
        <taxon>Anguillidae</taxon>
        <taxon>Anguilla</taxon>
    </lineage>
</organism>
<name>A0A0E9W3G8_ANGAN</name>
<accession>A0A0E9W3G8</accession>
<protein>
    <submittedName>
        <fullName evidence="1">Uncharacterized protein</fullName>
    </submittedName>
</protein>
<dbReference type="AlphaFoldDB" id="A0A0E9W3G8"/>
<dbReference type="EMBL" id="GBXM01023663">
    <property type="protein sequence ID" value="JAH84914.1"/>
    <property type="molecule type" value="Transcribed_RNA"/>
</dbReference>
<reference evidence="1" key="2">
    <citation type="journal article" date="2015" name="Fish Shellfish Immunol.">
        <title>Early steps in the European eel (Anguilla anguilla)-Vibrio vulnificus interaction in the gills: Role of the RtxA13 toxin.</title>
        <authorList>
            <person name="Callol A."/>
            <person name="Pajuelo D."/>
            <person name="Ebbesson L."/>
            <person name="Teles M."/>
            <person name="MacKenzie S."/>
            <person name="Amaro C."/>
        </authorList>
    </citation>
    <scope>NUCLEOTIDE SEQUENCE</scope>
</reference>
<proteinExistence type="predicted"/>
<reference evidence="1" key="1">
    <citation type="submission" date="2014-11" db="EMBL/GenBank/DDBJ databases">
        <authorList>
            <person name="Amaro Gonzalez C."/>
        </authorList>
    </citation>
    <scope>NUCLEOTIDE SEQUENCE</scope>
</reference>
<sequence length="35" mass="4030">MAFDKVPHDRLVSKMKTVGIRGCISEEGYYLSREL</sequence>
<evidence type="ECO:0000313" key="1">
    <source>
        <dbReference type="EMBL" id="JAH84914.1"/>
    </source>
</evidence>